<dbReference type="InterPro" id="IPR013523">
    <property type="entry name" value="Hist_AcTrfase_HAT1_C"/>
</dbReference>
<protein>
    <recommendedName>
        <fullName evidence="4 11">Histone acetyltransferase type B catalytic subunit</fullName>
        <ecNumber evidence="3 11">2.3.1.48</ecNumber>
    </recommendedName>
</protein>
<dbReference type="PIRSF" id="PIRSF038084">
    <property type="entry name" value="HAT-B_cat"/>
    <property type="match status" value="1"/>
</dbReference>
<accession>A0A316YPV6</accession>
<dbReference type="GO" id="GO:0031509">
    <property type="term" value="P:subtelomeric heterochromatin formation"/>
    <property type="evidence" value="ECO:0007669"/>
    <property type="project" value="InterPro"/>
</dbReference>
<evidence type="ECO:0000259" key="15">
    <source>
        <dbReference type="Pfam" id="PF00583"/>
    </source>
</evidence>
<dbReference type="Pfam" id="PF21184">
    <property type="entry name" value="HAT1_C_fung"/>
    <property type="match status" value="1"/>
</dbReference>
<organism evidence="17 18">
    <name type="scientific">Acaromyces ingoldii</name>
    <dbReference type="NCBI Taxonomy" id="215250"/>
    <lineage>
        <taxon>Eukaryota</taxon>
        <taxon>Fungi</taxon>
        <taxon>Dikarya</taxon>
        <taxon>Basidiomycota</taxon>
        <taxon>Ustilaginomycotina</taxon>
        <taxon>Exobasidiomycetes</taxon>
        <taxon>Exobasidiales</taxon>
        <taxon>Cryptobasidiaceae</taxon>
        <taxon>Acaromyces</taxon>
    </lineage>
</organism>
<keyword evidence="7" id="KW-0234">DNA repair</keyword>
<dbReference type="SUPFAM" id="SSF55729">
    <property type="entry name" value="Acyl-CoA N-acyltransferases (Nat)"/>
    <property type="match status" value="1"/>
</dbReference>
<feature type="region of interest" description="Interaction with histone H4 N-terminus" evidence="13">
    <location>
        <begin position="37"/>
        <end position="39"/>
    </location>
</feature>
<comment type="similarity">
    <text evidence="2 11">Belongs to the HAT1 family.</text>
</comment>
<evidence type="ECO:0000256" key="14">
    <source>
        <dbReference type="PIRSR" id="PIRSR038084-3"/>
    </source>
</evidence>
<comment type="function">
    <text evidence="11">Catalytic component of the histone acetylase B (HAT-B) complex. Has intrinsic substrate specificity that modifies lysine in recognition sequence GXGKXG. Involved in DNA double-strand break repair.</text>
</comment>
<dbReference type="InterPro" id="IPR019467">
    <property type="entry name" value="Hat1_N"/>
</dbReference>
<dbReference type="InterPro" id="IPR000182">
    <property type="entry name" value="GNAT_dom"/>
</dbReference>
<dbReference type="InterPro" id="IPR016181">
    <property type="entry name" value="Acyl_CoA_acyltransferase"/>
</dbReference>
<dbReference type="GO" id="GO:0000781">
    <property type="term" value="C:chromosome, telomeric region"/>
    <property type="evidence" value="ECO:0007669"/>
    <property type="project" value="GOC"/>
</dbReference>
<keyword evidence="6" id="KW-0227">DNA damage</keyword>
<dbReference type="GO" id="GO:0005634">
    <property type="term" value="C:nucleus"/>
    <property type="evidence" value="ECO:0007669"/>
    <property type="project" value="UniProtKB-SubCell"/>
</dbReference>
<dbReference type="PANTHER" id="PTHR12046">
    <property type="entry name" value="HISTONE ACETYLTRANSFERASE TYPE B CATALYTIC SUBUNIT"/>
    <property type="match status" value="1"/>
</dbReference>
<evidence type="ECO:0000256" key="1">
    <source>
        <dbReference type="ARBA" id="ARBA00004123"/>
    </source>
</evidence>
<evidence type="ECO:0000256" key="7">
    <source>
        <dbReference type="ARBA" id="ARBA00023204"/>
    </source>
</evidence>
<dbReference type="CDD" id="cd04301">
    <property type="entry name" value="NAT_SF"/>
    <property type="match status" value="1"/>
</dbReference>
<keyword evidence="11" id="KW-0963">Cytoplasm</keyword>
<dbReference type="FunCoup" id="A0A316YPV6">
    <property type="interactions" value="652"/>
</dbReference>
<feature type="binding site" evidence="13">
    <location>
        <begin position="240"/>
        <end position="246"/>
    </location>
    <ligand>
        <name>acetyl-CoA</name>
        <dbReference type="ChEBI" id="CHEBI:57288"/>
    </ligand>
</feature>
<dbReference type="InParanoid" id="A0A316YPV6"/>
<evidence type="ECO:0000256" key="5">
    <source>
        <dbReference type="ARBA" id="ARBA00022679"/>
    </source>
</evidence>
<feature type="region of interest" description="Interaction with histone H4 N-terminus" evidence="13">
    <location>
        <begin position="217"/>
        <end position="219"/>
    </location>
</feature>
<dbReference type="EC" id="2.3.1.48" evidence="3 11"/>
<dbReference type="STRING" id="215250.A0A316YPV6"/>
<feature type="site" description="Interaction with histone H4 N-terminus" evidence="14">
    <location>
        <position position="194"/>
    </location>
</feature>
<dbReference type="GO" id="GO:0042393">
    <property type="term" value="F:histone binding"/>
    <property type="evidence" value="ECO:0007669"/>
    <property type="project" value="InterPro"/>
</dbReference>
<sequence>MPDKWAASSNEALRVSLVSSEGTSTFHPTFTYPIFGEEETIYGYTDLGICLFLAAGSLKPALVVSYDEKNTSTTIKVDDVQETLLEFLPDRQDFVKISQTSGEARDEQAEVKRLLAEDCKTFRPVGEKVTTYEAGSSSASKGKGKSKTGQGQNFEIFHCDWDTPGFKELHRRMQIFALLFIEGASYISEEEHNWEFFVVYERTDAGEYKFVGYTSLYKFWSYPSNSRIRLSQFLVLPIYQGQGHGSKLYDTVYAAIQARAGVSELTVEDPSEAFDHLRDRSDLTRLFSTDSSGDGFLRRAKEAKKGGALRAPVDKAWSETERLRHKIAPRQWARLVEMCMLTMLDEADVEQCRQFRLQVKARLYRFNRDVLKQMEQHERVTKLQETYESVLDEYAALTGTDVDGIIEAGLDSAATAGVLNGGAGSGGGSGSSSSIKKARFA</sequence>
<feature type="domain" description="N-acetyltransferase" evidence="15">
    <location>
        <begin position="191"/>
        <end position="269"/>
    </location>
</feature>
<keyword evidence="8 11" id="KW-0539">Nucleus</keyword>
<comment type="subunit">
    <text evidence="11">Component of the HAT-B complex composed of at least HAT1 and HAT2. The HAT-B complex binds to histone H4 tail.</text>
</comment>
<reference evidence="17" key="1">
    <citation type="journal article" date="2018" name="Mol. Biol. Evol.">
        <title>Broad Genomic Sampling Reveals a Smut Pathogenic Ancestry of the Fungal Clade Ustilaginomycotina.</title>
        <authorList>
            <person name="Kijpornyongpan T."/>
            <person name="Mondo S.J."/>
            <person name="Barry K."/>
            <person name="Sandor L."/>
            <person name="Lee J."/>
            <person name="Lipzen A."/>
            <person name="Pangilinan J."/>
            <person name="LaButti K."/>
            <person name="Hainaut M."/>
            <person name="Henrissat B."/>
            <person name="Grigoriev I.V."/>
            <person name="Spatafora J.W."/>
            <person name="Aime M.C."/>
        </authorList>
    </citation>
    <scope>NUCLEOTIDE SEQUENCE [LARGE SCALE GENOMIC DNA]</scope>
    <source>
        <strain evidence="17">MCA 4198</strain>
    </source>
</reference>
<evidence type="ECO:0000256" key="12">
    <source>
        <dbReference type="PIRSR" id="PIRSR038084-1"/>
    </source>
</evidence>
<evidence type="ECO:0000256" key="10">
    <source>
        <dbReference type="ARBA" id="ARBA00048017"/>
    </source>
</evidence>
<proteinExistence type="inferred from homology"/>
<evidence type="ECO:0000256" key="6">
    <source>
        <dbReference type="ARBA" id="ARBA00022763"/>
    </source>
</evidence>
<evidence type="ECO:0000256" key="9">
    <source>
        <dbReference type="ARBA" id="ARBA00023315"/>
    </source>
</evidence>
<comment type="subcellular location">
    <subcellularLocation>
        <location evidence="11">Cytoplasm</location>
    </subcellularLocation>
    <subcellularLocation>
        <location evidence="1 11">Nucleus</location>
    </subcellularLocation>
</comment>
<gene>
    <name evidence="17" type="ORF">FA10DRAFT_238619</name>
</gene>
<dbReference type="EMBL" id="KZ819635">
    <property type="protein sequence ID" value="PWN91182.1"/>
    <property type="molecule type" value="Genomic_DNA"/>
</dbReference>
<dbReference type="InterPro" id="IPR037113">
    <property type="entry name" value="Hat1_N_sf"/>
</dbReference>
<evidence type="ECO:0000259" key="16">
    <source>
        <dbReference type="Pfam" id="PF10394"/>
    </source>
</evidence>
<dbReference type="GO" id="GO:0006281">
    <property type="term" value="P:DNA repair"/>
    <property type="evidence" value="ECO:0007669"/>
    <property type="project" value="UniProtKB-KW"/>
</dbReference>
<evidence type="ECO:0000256" key="2">
    <source>
        <dbReference type="ARBA" id="ARBA00010543"/>
    </source>
</evidence>
<feature type="active site" description="Proton donor/acceptor" evidence="12">
    <location>
        <position position="268"/>
    </location>
</feature>
<dbReference type="Gene3D" id="1.10.10.390">
    <property type="match status" value="1"/>
</dbReference>
<evidence type="ECO:0000256" key="13">
    <source>
        <dbReference type="PIRSR" id="PIRSR038084-2"/>
    </source>
</evidence>
<dbReference type="GO" id="GO:0005737">
    <property type="term" value="C:cytoplasm"/>
    <property type="evidence" value="ECO:0007669"/>
    <property type="project" value="UniProtKB-SubCell"/>
</dbReference>
<dbReference type="Pfam" id="PF10394">
    <property type="entry name" value="Hat1_N"/>
    <property type="match status" value="1"/>
</dbReference>
<evidence type="ECO:0000256" key="4">
    <source>
        <dbReference type="ARBA" id="ARBA00021268"/>
    </source>
</evidence>
<evidence type="ECO:0000313" key="17">
    <source>
        <dbReference type="EMBL" id="PWN91182.1"/>
    </source>
</evidence>
<dbReference type="OrthoDB" id="10253098at2759"/>
<dbReference type="Gene3D" id="3.40.630.30">
    <property type="match status" value="1"/>
</dbReference>
<evidence type="ECO:0000313" key="18">
    <source>
        <dbReference type="Proteomes" id="UP000245768"/>
    </source>
</evidence>
<dbReference type="GeneID" id="37041061"/>
<dbReference type="Gene3D" id="3.90.360.10">
    <property type="entry name" value="Histone acetyl transferase 1 (HAT1), N-terminal domain"/>
    <property type="match status" value="1"/>
</dbReference>
<keyword evidence="18" id="KW-1185">Reference proteome</keyword>
<dbReference type="Pfam" id="PF00583">
    <property type="entry name" value="Acetyltransf_1"/>
    <property type="match status" value="1"/>
</dbReference>
<evidence type="ECO:0000256" key="11">
    <source>
        <dbReference type="PIRNR" id="PIRNR038084"/>
    </source>
</evidence>
<evidence type="ECO:0000256" key="8">
    <source>
        <dbReference type="ARBA" id="ARBA00023242"/>
    </source>
</evidence>
<dbReference type="AlphaFoldDB" id="A0A316YPV6"/>
<keyword evidence="5 11" id="KW-0808">Transferase</keyword>
<dbReference type="Proteomes" id="UP000245768">
    <property type="component" value="Unassembled WGS sequence"/>
</dbReference>
<feature type="domain" description="Histone acetyl transferase HAT1 N-terminal" evidence="16">
    <location>
        <begin position="5"/>
        <end position="182"/>
    </location>
</feature>
<dbReference type="InterPro" id="IPR017380">
    <property type="entry name" value="Hist_AcTrfase_B-typ_cat-su"/>
</dbReference>
<feature type="binding site" evidence="13">
    <location>
        <position position="280"/>
    </location>
    <ligand>
        <name>acetyl-CoA</name>
        <dbReference type="ChEBI" id="CHEBI:57288"/>
    </ligand>
</feature>
<evidence type="ECO:0000256" key="3">
    <source>
        <dbReference type="ARBA" id="ARBA00013184"/>
    </source>
</evidence>
<dbReference type="RefSeq" id="XP_025378380.1">
    <property type="nucleotide sequence ID" value="XM_025519145.1"/>
</dbReference>
<dbReference type="GO" id="GO:0004402">
    <property type="term" value="F:histone acetyltransferase activity"/>
    <property type="evidence" value="ECO:0007669"/>
    <property type="project" value="UniProtKB-UniRule"/>
</dbReference>
<keyword evidence="9 11" id="KW-0012">Acyltransferase</keyword>
<comment type="catalytic activity">
    <reaction evidence="10 11">
        <text>L-lysyl-[protein] + acetyl-CoA = N(6)-acetyl-L-lysyl-[protein] + CoA + H(+)</text>
        <dbReference type="Rhea" id="RHEA:45948"/>
        <dbReference type="Rhea" id="RHEA-COMP:9752"/>
        <dbReference type="Rhea" id="RHEA-COMP:10731"/>
        <dbReference type="ChEBI" id="CHEBI:15378"/>
        <dbReference type="ChEBI" id="CHEBI:29969"/>
        <dbReference type="ChEBI" id="CHEBI:57287"/>
        <dbReference type="ChEBI" id="CHEBI:57288"/>
        <dbReference type="ChEBI" id="CHEBI:61930"/>
        <dbReference type="EC" id="2.3.1.48"/>
    </reaction>
</comment>
<name>A0A316YPV6_9BASI</name>